<name>A0A1E1KIP5_9HELO</name>
<dbReference type="InterPro" id="IPR025442">
    <property type="entry name" value="DUF4185"/>
</dbReference>
<evidence type="ECO:0000313" key="2">
    <source>
        <dbReference type="EMBL" id="CZS97899.1"/>
    </source>
</evidence>
<accession>A0A1E1KIP5</accession>
<gene>
    <name evidence="2" type="ORF">RAG0_06771</name>
</gene>
<feature type="domain" description="DUF4185" evidence="1">
    <location>
        <begin position="48"/>
        <end position="339"/>
    </location>
</feature>
<dbReference type="AlphaFoldDB" id="A0A1E1KIP5"/>
<evidence type="ECO:0000259" key="1">
    <source>
        <dbReference type="Pfam" id="PF13810"/>
    </source>
</evidence>
<reference evidence="3" key="1">
    <citation type="submission" date="2016-03" db="EMBL/GenBank/DDBJ databases">
        <authorList>
            <person name="Guldener U."/>
        </authorList>
    </citation>
    <scope>NUCLEOTIDE SEQUENCE [LARGE SCALE GENOMIC DNA]</scope>
    <source>
        <strain evidence="3">04CH-RAC-A.6.1</strain>
    </source>
</reference>
<proteinExistence type="predicted"/>
<dbReference type="OrthoDB" id="2583188at2759"/>
<dbReference type="Pfam" id="PF13810">
    <property type="entry name" value="DUF4185"/>
    <property type="match status" value="1"/>
</dbReference>
<dbReference type="EMBL" id="FJUX01000034">
    <property type="protein sequence ID" value="CZS97899.1"/>
    <property type="molecule type" value="Genomic_DNA"/>
</dbReference>
<sequence>MVSRFISSVRKLVEEKEKRGAVAWPPRVDYPVPCGAHRDKSGKWYPRDIGRSTMLSNGHVLFQWGDTFSHDHAGNFLGLTRNTCSSTTNPFDCTKSAYKSHQHNGMVKSLIPGWVVQQKLAWSFSGIIETSDPGSVLISGWTWYEDRQVVSGAAIPVYNYTGLAKIEYDTASKRVTATRVIFGDSYRLFNTNEARYGSMSAVRSKGYIYLYGQVNDQNKSIHVARVKVDQVTSRDCYEFWKGSGWVKWVDNLYRSVDIMRDIQHGAVFKSKMFGKHSKYKWVFIGCNGQGDNKVQMGRAISPVGPWDIKTLNYDLYPLDSRQQPGGYAYCVYPHPWVRDTCLDGDLVISWSEGGMTGEVMMAQLRLAIVGGWRET</sequence>
<dbReference type="Proteomes" id="UP000178912">
    <property type="component" value="Unassembled WGS sequence"/>
</dbReference>
<keyword evidence="3" id="KW-1185">Reference proteome</keyword>
<organism evidence="2 3">
    <name type="scientific">Rhynchosporium agropyri</name>
    <dbReference type="NCBI Taxonomy" id="914238"/>
    <lineage>
        <taxon>Eukaryota</taxon>
        <taxon>Fungi</taxon>
        <taxon>Dikarya</taxon>
        <taxon>Ascomycota</taxon>
        <taxon>Pezizomycotina</taxon>
        <taxon>Leotiomycetes</taxon>
        <taxon>Helotiales</taxon>
        <taxon>Ploettnerulaceae</taxon>
        <taxon>Rhynchosporium</taxon>
    </lineage>
</organism>
<evidence type="ECO:0000313" key="3">
    <source>
        <dbReference type="Proteomes" id="UP000178912"/>
    </source>
</evidence>
<protein>
    <recommendedName>
        <fullName evidence="1">DUF4185 domain-containing protein</fullName>
    </recommendedName>
</protein>